<feature type="transmembrane region" description="Helical" evidence="2">
    <location>
        <begin position="99"/>
        <end position="117"/>
    </location>
</feature>
<evidence type="ECO:0000256" key="1">
    <source>
        <dbReference type="SAM" id="MobiDB-lite"/>
    </source>
</evidence>
<feature type="transmembrane region" description="Helical" evidence="2">
    <location>
        <begin position="188"/>
        <end position="210"/>
    </location>
</feature>
<feature type="region of interest" description="Disordered" evidence="1">
    <location>
        <begin position="1"/>
        <end position="37"/>
    </location>
</feature>
<keyword evidence="2" id="KW-0472">Membrane</keyword>
<dbReference type="AlphaFoldDB" id="A0A4R9AFZ5"/>
<evidence type="ECO:0000313" key="4">
    <source>
        <dbReference type="Proteomes" id="UP000298170"/>
    </source>
</evidence>
<organism evidence="3 4">
    <name type="scientific">Cryobacterium suzukii</name>
    <dbReference type="NCBI Taxonomy" id="1259198"/>
    <lineage>
        <taxon>Bacteria</taxon>
        <taxon>Bacillati</taxon>
        <taxon>Actinomycetota</taxon>
        <taxon>Actinomycetes</taxon>
        <taxon>Micrococcales</taxon>
        <taxon>Microbacteriaceae</taxon>
        <taxon>Cryobacterium</taxon>
    </lineage>
</organism>
<evidence type="ECO:0000256" key="2">
    <source>
        <dbReference type="SAM" id="Phobius"/>
    </source>
</evidence>
<dbReference type="EMBL" id="SOHJ01000007">
    <property type="protein sequence ID" value="TFD61044.1"/>
    <property type="molecule type" value="Genomic_DNA"/>
</dbReference>
<dbReference type="Pfam" id="PF13787">
    <property type="entry name" value="HXXEE"/>
    <property type="match status" value="1"/>
</dbReference>
<dbReference type="OrthoDB" id="4808449at2"/>
<name>A0A4R9AFZ5_9MICO</name>
<accession>A0A4R9AFZ5</accession>
<comment type="caution">
    <text evidence="3">The sequence shown here is derived from an EMBL/GenBank/DDBJ whole genome shotgun (WGS) entry which is preliminary data.</text>
</comment>
<keyword evidence="2" id="KW-0812">Transmembrane</keyword>
<gene>
    <name evidence="3" type="ORF">E3T39_07735</name>
</gene>
<keyword evidence="2" id="KW-1133">Transmembrane helix</keyword>
<sequence length="218" mass="23163">MVSTPQPYRPHRVPAVEPPAGLRTGTKFARHPKQSSGGGDGYDFVVSIEPARTRIAAVALFAAWLVHDVEEVFTFPATSRLLAARLGTDRVVVSPSQSVLAIALMGVLVGAACVRGARTQGRSRLYRAVLAGLEAHVVTHIATSISFKSYTAGLITAPLVMFPGARVARAELRRGGSPLLPSDTVHGGALLFAAAIFSHFISRLFLGAGYPRARIPRM</sequence>
<dbReference type="InterPro" id="IPR025671">
    <property type="entry name" value="HXXEE"/>
</dbReference>
<reference evidence="3 4" key="1">
    <citation type="submission" date="2019-03" db="EMBL/GenBank/DDBJ databases">
        <title>Genomics of glacier-inhabiting Cryobacterium strains.</title>
        <authorList>
            <person name="Liu Q."/>
            <person name="Xin Y.-H."/>
        </authorList>
    </citation>
    <scope>NUCLEOTIDE SEQUENCE [LARGE SCALE GENOMIC DNA]</scope>
    <source>
        <strain evidence="3 4">Sr39</strain>
    </source>
</reference>
<dbReference type="Proteomes" id="UP000298170">
    <property type="component" value="Unassembled WGS sequence"/>
</dbReference>
<keyword evidence="4" id="KW-1185">Reference proteome</keyword>
<evidence type="ECO:0000313" key="3">
    <source>
        <dbReference type="EMBL" id="TFD61044.1"/>
    </source>
</evidence>
<protein>
    <submittedName>
        <fullName evidence="3">HXXEE domain-containing protein</fullName>
    </submittedName>
</protein>
<proteinExistence type="predicted"/>